<accession>F9Y629</accession>
<evidence type="ECO:0000313" key="2">
    <source>
        <dbReference type="Proteomes" id="UP000000692"/>
    </source>
</evidence>
<reference evidence="1 2" key="1">
    <citation type="journal article" date="2011" name="J. Bacteriol.">
        <title>Complete genome sequence of the industrial strain Ketogulonicigenium vulgare WSH-001.</title>
        <authorList>
            <person name="Liu L."/>
            <person name="Li Y."/>
            <person name="Zhang J."/>
            <person name="Zhou Z."/>
            <person name="Liu J."/>
            <person name="Li X."/>
            <person name="Zhou J."/>
            <person name="Du G."/>
            <person name="Wang L."/>
            <person name="Chen J."/>
        </authorList>
    </citation>
    <scope>NUCLEOTIDE SEQUENCE [LARGE SCALE GENOMIC DNA]</scope>
    <source>
        <strain evidence="1 2">WSH-001</strain>
    </source>
</reference>
<dbReference type="EMBL" id="CP002018">
    <property type="protein sequence ID" value="AEM40854.1"/>
    <property type="molecule type" value="Genomic_DNA"/>
</dbReference>
<keyword evidence="2" id="KW-1185">Reference proteome</keyword>
<dbReference type="KEGG" id="kvl:KVU_1015"/>
<name>F9Y629_KETVW</name>
<evidence type="ECO:0000313" key="1">
    <source>
        <dbReference type="EMBL" id="AEM40854.1"/>
    </source>
</evidence>
<dbReference type="HOGENOM" id="CLU_3184702_0_0_5"/>
<organism evidence="1 2">
    <name type="scientific">Ketogulonicigenium vulgare (strain WSH-001)</name>
    <dbReference type="NCBI Taxonomy" id="759362"/>
    <lineage>
        <taxon>Bacteria</taxon>
        <taxon>Pseudomonadati</taxon>
        <taxon>Pseudomonadota</taxon>
        <taxon>Alphaproteobacteria</taxon>
        <taxon>Rhodobacterales</taxon>
        <taxon>Roseobacteraceae</taxon>
        <taxon>Ketogulonicigenium</taxon>
    </lineage>
</organism>
<dbReference type="AlphaFoldDB" id="F9Y629"/>
<protein>
    <submittedName>
        <fullName evidence="1">Uncharacterized protein</fullName>
    </submittedName>
</protein>
<sequence>MALDIGQIRGIRIRSTDKITAYCPLDHAQTTLIRIIPLTLTHTAPI</sequence>
<dbReference type="Proteomes" id="UP000000692">
    <property type="component" value="Chromosome"/>
</dbReference>
<proteinExistence type="predicted"/>
<gene>
    <name evidence="1" type="ordered locus">KVU_1015</name>
</gene>